<feature type="compositionally biased region" description="Polar residues" evidence="12">
    <location>
        <begin position="668"/>
        <end position="679"/>
    </location>
</feature>
<feature type="region of interest" description="Disordered" evidence="12">
    <location>
        <begin position="489"/>
        <end position="679"/>
    </location>
</feature>
<evidence type="ECO:0000256" key="2">
    <source>
        <dbReference type="ARBA" id="ARBA00010886"/>
    </source>
</evidence>
<dbReference type="InterPro" id="IPR011009">
    <property type="entry name" value="Kinase-like_dom_sf"/>
</dbReference>
<feature type="domain" description="Protein kinase" evidence="14">
    <location>
        <begin position="238"/>
        <end position="488"/>
    </location>
</feature>
<evidence type="ECO:0000256" key="9">
    <source>
        <dbReference type="ARBA" id="ARBA00047899"/>
    </source>
</evidence>
<dbReference type="PANTHER" id="PTHR43671">
    <property type="entry name" value="SERINE/THREONINE-PROTEIN KINASE NEK"/>
    <property type="match status" value="1"/>
</dbReference>
<dbReference type="AlphaFoldDB" id="A0AAN6V9T5"/>
<keyword evidence="5" id="KW-0808">Transferase</keyword>
<comment type="similarity">
    <text evidence="2">Belongs to the protein kinase superfamily. NEK Ser/Thr protein kinase family. NIMA subfamily.</text>
</comment>
<evidence type="ECO:0000256" key="6">
    <source>
        <dbReference type="ARBA" id="ARBA00022741"/>
    </source>
</evidence>
<dbReference type="GO" id="GO:0005524">
    <property type="term" value="F:ATP binding"/>
    <property type="evidence" value="ECO:0007669"/>
    <property type="project" value="UniProtKB-UniRule"/>
</dbReference>
<dbReference type="InterPro" id="IPR050660">
    <property type="entry name" value="NEK_Ser/Thr_kinase"/>
</dbReference>
<dbReference type="InterPro" id="IPR000253">
    <property type="entry name" value="FHA_dom"/>
</dbReference>
<keyword evidence="16" id="KW-1185">Reference proteome</keyword>
<evidence type="ECO:0000313" key="15">
    <source>
        <dbReference type="EMBL" id="KAK4147434.1"/>
    </source>
</evidence>
<keyword evidence="7 15" id="KW-0418">Kinase</keyword>
<dbReference type="SMART" id="SM00220">
    <property type="entry name" value="S_TKc"/>
    <property type="match status" value="1"/>
</dbReference>
<evidence type="ECO:0000256" key="8">
    <source>
        <dbReference type="ARBA" id="ARBA00022840"/>
    </source>
</evidence>
<dbReference type="InterPro" id="IPR017441">
    <property type="entry name" value="Protein_kinase_ATP_BS"/>
</dbReference>
<reference evidence="15" key="2">
    <citation type="submission" date="2023-05" db="EMBL/GenBank/DDBJ databases">
        <authorList>
            <consortium name="Lawrence Berkeley National Laboratory"/>
            <person name="Steindorff A."/>
            <person name="Hensen N."/>
            <person name="Bonometti L."/>
            <person name="Westerberg I."/>
            <person name="Brannstrom I.O."/>
            <person name="Guillou S."/>
            <person name="Cros-Aarteil S."/>
            <person name="Calhoun S."/>
            <person name="Haridas S."/>
            <person name="Kuo A."/>
            <person name="Mondo S."/>
            <person name="Pangilinan J."/>
            <person name="Riley R."/>
            <person name="Labutti K."/>
            <person name="Andreopoulos B."/>
            <person name="Lipzen A."/>
            <person name="Chen C."/>
            <person name="Yanf M."/>
            <person name="Daum C."/>
            <person name="Ng V."/>
            <person name="Clum A."/>
            <person name="Ohm R."/>
            <person name="Martin F."/>
            <person name="Silar P."/>
            <person name="Natvig D."/>
            <person name="Lalanne C."/>
            <person name="Gautier V."/>
            <person name="Ament-Velasquez S.L."/>
            <person name="Kruys A."/>
            <person name="Hutchinson M.I."/>
            <person name="Powell A.J."/>
            <person name="Barry K."/>
            <person name="Miller A.N."/>
            <person name="Grigoriev I.V."/>
            <person name="Debuchy R."/>
            <person name="Gladieux P."/>
            <person name="Thoren M.H."/>
            <person name="Johannesson H."/>
        </authorList>
    </citation>
    <scope>NUCLEOTIDE SEQUENCE</scope>
    <source>
        <strain evidence="15">CBS 141.50</strain>
    </source>
</reference>
<dbReference type="GeneID" id="87815874"/>
<feature type="compositionally biased region" description="Basic and acidic residues" evidence="12">
    <location>
        <begin position="582"/>
        <end position="594"/>
    </location>
</feature>
<organism evidence="15 16">
    <name type="scientific">Dichotomopilus funicola</name>
    <dbReference type="NCBI Taxonomy" id="1934379"/>
    <lineage>
        <taxon>Eukaryota</taxon>
        <taxon>Fungi</taxon>
        <taxon>Dikarya</taxon>
        <taxon>Ascomycota</taxon>
        <taxon>Pezizomycotina</taxon>
        <taxon>Sordariomycetes</taxon>
        <taxon>Sordariomycetidae</taxon>
        <taxon>Sordariales</taxon>
        <taxon>Chaetomiaceae</taxon>
        <taxon>Dichotomopilus</taxon>
    </lineage>
</organism>
<dbReference type="SUPFAM" id="SSF56112">
    <property type="entry name" value="Protein kinase-like (PK-like)"/>
    <property type="match status" value="1"/>
</dbReference>
<dbReference type="PROSITE" id="PS00108">
    <property type="entry name" value="PROTEIN_KINASE_ST"/>
    <property type="match status" value="1"/>
</dbReference>
<keyword evidence="4" id="KW-0723">Serine/threonine-protein kinase</keyword>
<evidence type="ECO:0000259" key="14">
    <source>
        <dbReference type="PROSITE" id="PS50011"/>
    </source>
</evidence>
<sequence length="679" mass="74717">MEYRLSSGTVIEPSSAILVIDPVPGVTESELIGRNEGRVGHLVDDALLSGATDHGDSLIVLSLSHPPRLGEQFVLGSDAPTTDIVLGVPGRKVSARHLSFGFDEQDRVIMLDTSRLGTSVSYNDQPLYARRGTPGRPFRWVLPIGYEVRVEIEPSFRFNIRVQDHSSHLEEFRAKLESFRHECRTRVPEVSNIDLDADLPVTASALTPASPGSGLPNSAATTNLETPDDKRLPGPEVYVEGPILGRGGNGTVNKFYAVRDWTCYAGKRIAHDVDLEYEVDVLKKLSHPRIVRYVDTFEETQTPLSTVLIMEYCAEKTLAHQYRKRELQMEETLLVLQQCLEALVYLHESNITHRDIKPQNILFRSRNPIDVALADFGWASNAAGSMSTAQIGTITYLAPEVLAHQRYRNPIDIWSLGVVGLEYLEELPDEEECEDELDFAIEISGYAESLATDYPSHGHLLLLSQMLSRKPAKRPTAVECLRAVSDLVAQATPPTTPSPLSPLTRGSREPTLSDSQATVRAPRNSQYTQTTVRRWIDRTSPRNSRDNGDDLEDGNSRDNGDDLEDENSRGNGDDQGNGNSRDNGDDDSRNRRSDVPPPETPQPASSVVRLASPEYEENYSLGAGQPEPQASSVSAVPAVSALRKRNPDSSGSGPGSNGSDRHARKRQATSQRLSLSTAK</sequence>
<evidence type="ECO:0000256" key="5">
    <source>
        <dbReference type="ARBA" id="ARBA00022679"/>
    </source>
</evidence>
<feature type="binding site" evidence="11">
    <location>
        <position position="267"/>
    </location>
    <ligand>
        <name>ATP</name>
        <dbReference type="ChEBI" id="CHEBI:30616"/>
    </ligand>
</feature>
<evidence type="ECO:0000256" key="3">
    <source>
        <dbReference type="ARBA" id="ARBA00012513"/>
    </source>
</evidence>
<dbReference type="InterPro" id="IPR008271">
    <property type="entry name" value="Ser/Thr_kinase_AS"/>
</dbReference>
<evidence type="ECO:0000256" key="12">
    <source>
        <dbReference type="SAM" id="MobiDB-lite"/>
    </source>
</evidence>
<feature type="compositionally biased region" description="Low complexity" evidence="12">
    <location>
        <begin position="630"/>
        <end position="641"/>
    </location>
</feature>
<dbReference type="PROSITE" id="PS50011">
    <property type="entry name" value="PROTEIN_KINASE_DOM"/>
    <property type="match status" value="1"/>
</dbReference>
<comment type="similarity">
    <text evidence="1">Belongs to the protein kinase superfamily. CAMK Ser/Thr protein kinase family. CHEK2 subfamily.</text>
</comment>
<dbReference type="EC" id="2.7.11.1" evidence="3"/>
<proteinExistence type="inferred from homology"/>
<evidence type="ECO:0000256" key="1">
    <source>
        <dbReference type="ARBA" id="ARBA00005575"/>
    </source>
</evidence>
<keyword evidence="8 11" id="KW-0067">ATP-binding</keyword>
<dbReference type="PANTHER" id="PTHR43671:SF98">
    <property type="entry name" value="SERINE_THREONINE-PROTEIN KINASE NEK11"/>
    <property type="match status" value="1"/>
</dbReference>
<evidence type="ECO:0000256" key="7">
    <source>
        <dbReference type="ARBA" id="ARBA00022777"/>
    </source>
</evidence>
<accession>A0AAN6V9T5</accession>
<evidence type="ECO:0000256" key="11">
    <source>
        <dbReference type="PROSITE-ProRule" id="PRU10141"/>
    </source>
</evidence>
<protein>
    <recommendedName>
        <fullName evidence="3">non-specific serine/threonine protein kinase</fullName>
        <ecNumber evidence="3">2.7.11.1</ecNumber>
    </recommendedName>
</protein>
<comment type="caution">
    <text evidence="15">The sequence shown here is derived from an EMBL/GenBank/DDBJ whole genome shotgun (WGS) entry which is preliminary data.</text>
</comment>
<keyword evidence="6 11" id="KW-0547">Nucleotide-binding</keyword>
<dbReference type="Pfam" id="PF00069">
    <property type="entry name" value="Pkinase"/>
    <property type="match status" value="1"/>
</dbReference>
<feature type="compositionally biased region" description="Polar residues" evidence="12">
    <location>
        <begin position="510"/>
        <end position="532"/>
    </location>
</feature>
<dbReference type="PROSITE" id="PS00107">
    <property type="entry name" value="PROTEIN_KINASE_ATP"/>
    <property type="match status" value="1"/>
</dbReference>
<feature type="compositionally biased region" description="Polar residues" evidence="12">
    <location>
        <begin position="215"/>
        <end position="225"/>
    </location>
</feature>
<comment type="catalytic activity">
    <reaction evidence="9">
        <text>L-threonyl-[protein] + ATP = O-phospho-L-threonyl-[protein] + ADP + H(+)</text>
        <dbReference type="Rhea" id="RHEA:46608"/>
        <dbReference type="Rhea" id="RHEA-COMP:11060"/>
        <dbReference type="Rhea" id="RHEA-COMP:11605"/>
        <dbReference type="ChEBI" id="CHEBI:15378"/>
        <dbReference type="ChEBI" id="CHEBI:30013"/>
        <dbReference type="ChEBI" id="CHEBI:30616"/>
        <dbReference type="ChEBI" id="CHEBI:61977"/>
        <dbReference type="ChEBI" id="CHEBI:456216"/>
        <dbReference type="EC" id="2.7.11.1"/>
    </reaction>
</comment>
<comment type="catalytic activity">
    <reaction evidence="10">
        <text>L-seryl-[protein] + ATP = O-phospho-L-seryl-[protein] + ADP + H(+)</text>
        <dbReference type="Rhea" id="RHEA:17989"/>
        <dbReference type="Rhea" id="RHEA-COMP:9863"/>
        <dbReference type="Rhea" id="RHEA-COMP:11604"/>
        <dbReference type="ChEBI" id="CHEBI:15378"/>
        <dbReference type="ChEBI" id="CHEBI:29999"/>
        <dbReference type="ChEBI" id="CHEBI:30616"/>
        <dbReference type="ChEBI" id="CHEBI:83421"/>
        <dbReference type="ChEBI" id="CHEBI:456216"/>
        <dbReference type="EC" id="2.7.11.1"/>
    </reaction>
</comment>
<evidence type="ECO:0000256" key="4">
    <source>
        <dbReference type="ARBA" id="ARBA00022527"/>
    </source>
</evidence>
<dbReference type="EMBL" id="MU853556">
    <property type="protein sequence ID" value="KAK4147434.1"/>
    <property type="molecule type" value="Genomic_DNA"/>
</dbReference>
<evidence type="ECO:0000313" key="16">
    <source>
        <dbReference type="Proteomes" id="UP001302676"/>
    </source>
</evidence>
<feature type="domain" description="FHA" evidence="13">
    <location>
        <begin position="73"/>
        <end position="125"/>
    </location>
</feature>
<feature type="compositionally biased region" description="Basic and acidic residues" evidence="12">
    <location>
        <begin position="534"/>
        <end position="572"/>
    </location>
</feature>
<dbReference type="PROSITE" id="PS50006">
    <property type="entry name" value="FHA_DOMAIN"/>
    <property type="match status" value="1"/>
</dbReference>
<dbReference type="Gene3D" id="1.10.510.10">
    <property type="entry name" value="Transferase(Phosphotransferase) domain 1"/>
    <property type="match status" value="1"/>
</dbReference>
<reference evidence="15" key="1">
    <citation type="journal article" date="2023" name="Mol. Phylogenet. Evol.">
        <title>Genome-scale phylogeny and comparative genomics of the fungal order Sordariales.</title>
        <authorList>
            <person name="Hensen N."/>
            <person name="Bonometti L."/>
            <person name="Westerberg I."/>
            <person name="Brannstrom I.O."/>
            <person name="Guillou S."/>
            <person name="Cros-Aarteil S."/>
            <person name="Calhoun S."/>
            <person name="Haridas S."/>
            <person name="Kuo A."/>
            <person name="Mondo S."/>
            <person name="Pangilinan J."/>
            <person name="Riley R."/>
            <person name="LaButti K."/>
            <person name="Andreopoulos B."/>
            <person name="Lipzen A."/>
            <person name="Chen C."/>
            <person name="Yan M."/>
            <person name="Daum C."/>
            <person name="Ng V."/>
            <person name="Clum A."/>
            <person name="Steindorff A."/>
            <person name="Ohm R.A."/>
            <person name="Martin F."/>
            <person name="Silar P."/>
            <person name="Natvig D.O."/>
            <person name="Lalanne C."/>
            <person name="Gautier V."/>
            <person name="Ament-Velasquez S.L."/>
            <person name="Kruys A."/>
            <person name="Hutchinson M.I."/>
            <person name="Powell A.J."/>
            <person name="Barry K."/>
            <person name="Miller A.N."/>
            <person name="Grigoriev I.V."/>
            <person name="Debuchy R."/>
            <person name="Gladieux P."/>
            <person name="Hiltunen Thoren M."/>
            <person name="Johannesson H."/>
        </authorList>
    </citation>
    <scope>NUCLEOTIDE SEQUENCE</scope>
    <source>
        <strain evidence="15">CBS 141.50</strain>
    </source>
</reference>
<name>A0AAN6V9T5_9PEZI</name>
<evidence type="ECO:0000256" key="10">
    <source>
        <dbReference type="ARBA" id="ARBA00048679"/>
    </source>
</evidence>
<feature type="region of interest" description="Disordered" evidence="12">
    <location>
        <begin position="206"/>
        <end position="232"/>
    </location>
</feature>
<dbReference type="GO" id="GO:0004674">
    <property type="term" value="F:protein serine/threonine kinase activity"/>
    <property type="evidence" value="ECO:0007669"/>
    <property type="project" value="UniProtKB-KW"/>
</dbReference>
<dbReference type="RefSeq" id="XP_062640805.1">
    <property type="nucleotide sequence ID" value="XM_062779261.1"/>
</dbReference>
<dbReference type="Proteomes" id="UP001302676">
    <property type="component" value="Unassembled WGS sequence"/>
</dbReference>
<dbReference type="CDD" id="cd00180">
    <property type="entry name" value="PKc"/>
    <property type="match status" value="1"/>
</dbReference>
<dbReference type="InterPro" id="IPR000719">
    <property type="entry name" value="Prot_kinase_dom"/>
</dbReference>
<gene>
    <name evidence="15" type="ORF">C8A04DRAFT_24686</name>
</gene>
<evidence type="ECO:0000259" key="13">
    <source>
        <dbReference type="PROSITE" id="PS50006"/>
    </source>
</evidence>